<dbReference type="AlphaFoldDB" id="A0A9C6SYS8"/>
<organism evidence="2 3">
    <name type="scientific">Drosophila albomicans</name>
    <name type="common">Fruit fly</name>
    <dbReference type="NCBI Taxonomy" id="7291"/>
    <lineage>
        <taxon>Eukaryota</taxon>
        <taxon>Metazoa</taxon>
        <taxon>Ecdysozoa</taxon>
        <taxon>Arthropoda</taxon>
        <taxon>Hexapoda</taxon>
        <taxon>Insecta</taxon>
        <taxon>Pterygota</taxon>
        <taxon>Neoptera</taxon>
        <taxon>Endopterygota</taxon>
        <taxon>Diptera</taxon>
        <taxon>Brachycera</taxon>
        <taxon>Muscomorpha</taxon>
        <taxon>Ephydroidea</taxon>
        <taxon>Drosophilidae</taxon>
        <taxon>Drosophila</taxon>
    </lineage>
</organism>
<gene>
    <name evidence="3" type="primary">LOC127566262</name>
</gene>
<keyword evidence="1" id="KW-0732">Signal</keyword>
<evidence type="ECO:0000256" key="1">
    <source>
        <dbReference type="SAM" id="SignalP"/>
    </source>
</evidence>
<proteinExistence type="predicted"/>
<dbReference type="GeneID" id="127566262"/>
<sequence>MNLVVVSFLIWAHAPTEEKDDATKDAFYEELDRAYGRCPSHDIKILLGDFNAKVGREDIFGATVGRFSLHETTSSNGLRLIGFAAAHNIVVRSTGFRHLDIHKASWLSSDREPSTFNT</sequence>
<dbReference type="OrthoDB" id="417321at2759"/>
<feature type="signal peptide" evidence="1">
    <location>
        <begin position="1"/>
        <end position="18"/>
    </location>
</feature>
<dbReference type="Gene3D" id="3.60.10.10">
    <property type="entry name" value="Endonuclease/exonuclease/phosphatase"/>
    <property type="match status" value="1"/>
</dbReference>
<dbReference type="RefSeq" id="XP_051864245.1">
    <property type="nucleotide sequence ID" value="XM_052008285.1"/>
</dbReference>
<dbReference type="InterPro" id="IPR036691">
    <property type="entry name" value="Endo/exonu/phosph_ase_sf"/>
</dbReference>
<accession>A0A9C6SYS8</accession>
<evidence type="ECO:0000313" key="3">
    <source>
        <dbReference type="RefSeq" id="XP_051864245.1"/>
    </source>
</evidence>
<reference evidence="3" key="1">
    <citation type="submission" date="2025-08" db="UniProtKB">
        <authorList>
            <consortium name="RefSeq"/>
        </authorList>
    </citation>
    <scope>IDENTIFICATION</scope>
    <source>
        <strain evidence="3">15112-1751.03</strain>
        <tissue evidence="3">Whole Adult</tissue>
    </source>
</reference>
<keyword evidence="2" id="KW-1185">Reference proteome</keyword>
<dbReference type="SUPFAM" id="SSF56219">
    <property type="entry name" value="DNase I-like"/>
    <property type="match status" value="1"/>
</dbReference>
<evidence type="ECO:0000313" key="2">
    <source>
        <dbReference type="Proteomes" id="UP000515160"/>
    </source>
</evidence>
<name>A0A9C6SYS8_DROAB</name>
<protein>
    <submittedName>
        <fullName evidence="3">Craniofacial development protein 2-like</fullName>
    </submittedName>
</protein>
<dbReference type="Proteomes" id="UP000515160">
    <property type="component" value="Unplaced"/>
</dbReference>
<feature type="chain" id="PRO_5039312484" evidence="1">
    <location>
        <begin position="19"/>
        <end position="118"/>
    </location>
</feature>